<dbReference type="STRING" id="31246.A0A183P2G5"/>
<dbReference type="EMBL" id="UZAL01029009">
    <property type="protein sequence ID" value="VDP45216.1"/>
    <property type="molecule type" value="Genomic_DNA"/>
</dbReference>
<dbReference type="PANTHER" id="PTHR10540">
    <property type="entry name" value="EUKARYOTIC TRANSLATION INITIATION FACTOR 3 SUBUNIT F-RELATED"/>
    <property type="match status" value="1"/>
</dbReference>
<name>A0A183P2G5_9TREM</name>
<sequence length="208" mass="22915">MESGSAVHVHPVVLASIVDAYERRAEGSERVIGTLLDVYMQKSKNAIFLMVDTNMTIGDKMAIKAYLCRKMGIPGGTQGFIFVPVEVEVECYGAERCAVEMMVSSIDPRSKLEPEVLGISETHWTQVGQQPLASGELLLYSGHEEENAPHTQRVALMLSKRAQNALIGWESHGPRVIKASFKTEKKGISMNVIQCYAPINDYNEGAED</sequence>
<protein>
    <submittedName>
        <fullName evidence="1">Uncharacterized protein</fullName>
    </submittedName>
</protein>
<dbReference type="GO" id="GO:0008237">
    <property type="term" value="F:metallopeptidase activity"/>
    <property type="evidence" value="ECO:0007669"/>
    <property type="project" value="InterPro"/>
</dbReference>
<dbReference type="InterPro" id="IPR000555">
    <property type="entry name" value="JAMM/MPN+_dom"/>
</dbReference>
<gene>
    <name evidence="1" type="ORF">SMTD_LOCUS8551</name>
</gene>
<accession>A0A183P2G5</accession>
<organism evidence="1 2">
    <name type="scientific">Schistosoma mattheei</name>
    <dbReference type="NCBI Taxonomy" id="31246"/>
    <lineage>
        <taxon>Eukaryota</taxon>
        <taxon>Metazoa</taxon>
        <taxon>Spiralia</taxon>
        <taxon>Lophotrochozoa</taxon>
        <taxon>Platyhelminthes</taxon>
        <taxon>Trematoda</taxon>
        <taxon>Digenea</taxon>
        <taxon>Strigeidida</taxon>
        <taxon>Schistosomatoidea</taxon>
        <taxon>Schistosomatidae</taxon>
        <taxon>Schistosoma</taxon>
    </lineage>
</organism>
<dbReference type="AlphaFoldDB" id="A0A183P2G5"/>
<dbReference type="GO" id="GO:0071541">
    <property type="term" value="C:eukaryotic translation initiation factor 3 complex, eIF3m"/>
    <property type="evidence" value="ECO:0007669"/>
    <property type="project" value="TreeGrafter"/>
</dbReference>
<keyword evidence="2" id="KW-1185">Reference proteome</keyword>
<dbReference type="Gene3D" id="3.40.140.10">
    <property type="entry name" value="Cytidine Deaminase, domain 2"/>
    <property type="match status" value="2"/>
</dbReference>
<proteinExistence type="predicted"/>
<reference evidence="1 2" key="1">
    <citation type="submission" date="2018-11" db="EMBL/GenBank/DDBJ databases">
        <authorList>
            <consortium name="Pathogen Informatics"/>
        </authorList>
    </citation>
    <scope>NUCLEOTIDE SEQUENCE [LARGE SCALE GENOMIC DNA]</scope>
    <source>
        <strain>Denwood</strain>
        <strain evidence="2">Zambia</strain>
    </source>
</reference>
<evidence type="ECO:0000313" key="2">
    <source>
        <dbReference type="Proteomes" id="UP000269396"/>
    </source>
</evidence>
<evidence type="ECO:0000313" key="1">
    <source>
        <dbReference type="EMBL" id="VDP45216.1"/>
    </source>
</evidence>
<dbReference type="GO" id="GO:0031369">
    <property type="term" value="F:translation initiation factor binding"/>
    <property type="evidence" value="ECO:0007669"/>
    <property type="project" value="TreeGrafter"/>
</dbReference>
<dbReference type="PANTHER" id="PTHR10540:SF6">
    <property type="entry name" value="EUKARYOTIC TRANSLATION INITIATION FACTOR 3 SUBUNIT F"/>
    <property type="match status" value="1"/>
</dbReference>
<dbReference type="Pfam" id="PF01398">
    <property type="entry name" value="JAB"/>
    <property type="match status" value="1"/>
</dbReference>
<dbReference type="Proteomes" id="UP000269396">
    <property type="component" value="Unassembled WGS sequence"/>
</dbReference>
<dbReference type="GO" id="GO:0003743">
    <property type="term" value="F:translation initiation factor activity"/>
    <property type="evidence" value="ECO:0007669"/>
    <property type="project" value="TreeGrafter"/>
</dbReference>